<proteinExistence type="predicted"/>
<dbReference type="Gene3D" id="3.40.30.10">
    <property type="entry name" value="Glutaredoxin"/>
    <property type="match status" value="1"/>
</dbReference>
<keyword evidence="1" id="KW-0812">Transmembrane</keyword>
<organism evidence="2 3">
    <name type="scientific">Candidatus Nomurabacteria bacterium RIFCSPHIGHO2_01_FULL_38_19</name>
    <dbReference type="NCBI Taxonomy" id="1801732"/>
    <lineage>
        <taxon>Bacteria</taxon>
        <taxon>Candidatus Nomuraibacteriota</taxon>
    </lineage>
</organism>
<evidence type="ECO:0000256" key="1">
    <source>
        <dbReference type="SAM" id="Phobius"/>
    </source>
</evidence>
<reference evidence="2 3" key="1">
    <citation type="journal article" date="2016" name="Nat. Commun.">
        <title>Thousands of microbial genomes shed light on interconnected biogeochemical processes in an aquifer system.</title>
        <authorList>
            <person name="Anantharaman K."/>
            <person name="Brown C.T."/>
            <person name="Hug L.A."/>
            <person name="Sharon I."/>
            <person name="Castelle C.J."/>
            <person name="Probst A.J."/>
            <person name="Thomas B.C."/>
            <person name="Singh A."/>
            <person name="Wilkins M.J."/>
            <person name="Karaoz U."/>
            <person name="Brodie E.L."/>
            <person name="Williams K.H."/>
            <person name="Hubbard S.S."/>
            <person name="Banfield J.F."/>
        </authorList>
    </citation>
    <scope>NUCLEOTIDE SEQUENCE [LARGE SCALE GENOMIC DNA]</scope>
</reference>
<dbReference type="Proteomes" id="UP000177869">
    <property type="component" value="Unassembled WGS sequence"/>
</dbReference>
<evidence type="ECO:0000313" key="3">
    <source>
        <dbReference type="Proteomes" id="UP000177869"/>
    </source>
</evidence>
<dbReference type="STRING" id="1801732.A2814_02775"/>
<dbReference type="InterPro" id="IPR036249">
    <property type="entry name" value="Thioredoxin-like_sf"/>
</dbReference>
<dbReference type="PANTHER" id="PTHR34573:SF1">
    <property type="entry name" value="VITAMIN K EPOXIDE REDUCTASE DOMAIN-CONTAINING PROTEIN"/>
    <property type="match status" value="1"/>
</dbReference>
<dbReference type="AlphaFoldDB" id="A0A1F6US99"/>
<dbReference type="SUPFAM" id="SSF52833">
    <property type="entry name" value="Thioredoxin-like"/>
    <property type="match status" value="1"/>
</dbReference>
<evidence type="ECO:0008006" key="4">
    <source>
        <dbReference type="Google" id="ProtNLM"/>
    </source>
</evidence>
<accession>A0A1F6US99</accession>
<name>A0A1F6US99_9BACT</name>
<feature type="transmembrane region" description="Helical" evidence="1">
    <location>
        <begin position="6"/>
        <end position="24"/>
    </location>
</feature>
<dbReference type="CDD" id="cd01659">
    <property type="entry name" value="TRX_superfamily"/>
    <property type="match status" value="1"/>
</dbReference>
<protein>
    <recommendedName>
        <fullName evidence="4">Thioredoxin domain-containing protein</fullName>
    </recommendedName>
</protein>
<keyword evidence="1" id="KW-1133">Transmembrane helix</keyword>
<keyword evidence="1" id="KW-0472">Membrane</keyword>
<comment type="caution">
    <text evidence="2">The sequence shown here is derived from an EMBL/GenBank/DDBJ whole genome shotgun (WGS) entry which is preliminary data.</text>
</comment>
<gene>
    <name evidence="2" type="ORF">A2814_02775</name>
</gene>
<dbReference type="EMBL" id="MFTI01000016">
    <property type="protein sequence ID" value="OGI60230.1"/>
    <property type="molecule type" value="Genomic_DNA"/>
</dbReference>
<sequence length="146" mass="15514">MNNAKIFFLIIGILILGVIATVLLRNNATPAGPGKYNAFATCLKDAGATFYGAFWCPHCQAQKKLFGSSEKLLPYIECSTADGSGQTQFCIDKGIKSYPTWEFADLSRLTGEIPLGQLAEKTNCSLPDGQTATVPVDTGASSTAVQ</sequence>
<dbReference type="PANTHER" id="PTHR34573">
    <property type="entry name" value="VKC DOMAIN-CONTAINING PROTEIN"/>
    <property type="match status" value="1"/>
</dbReference>
<evidence type="ECO:0000313" key="2">
    <source>
        <dbReference type="EMBL" id="OGI60230.1"/>
    </source>
</evidence>